<dbReference type="Proteomes" id="UP001159428">
    <property type="component" value="Unassembled WGS sequence"/>
</dbReference>
<dbReference type="PROSITE" id="PS00010">
    <property type="entry name" value="ASX_HYDROXYL"/>
    <property type="match status" value="2"/>
</dbReference>
<dbReference type="EMBL" id="CALNXJ010000077">
    <property type="protein sequence ID" value="CAH3160937.1"/>
    <property type="molecule type" value="Genomic_DNA"/>
</dbReference>
<name>A0AAU9XW70_9CNID</name>
<keyword evidence="1 5" id="KW-0245">EGF-like domain</keyword>
<evidence type="ECO:0000259" key="6">
    <source>
        <dbReference type="PROSITE" id="PS50026"/>
    </source>
</evidence>
<organism evidence="7 8">
    <name type="scientific">Pocillopora meandrina</name>
    <dbReference type="NCBI Taxonomy" id="46732"/>
    <lineage>
        <taxon>Eukaryota</taxon>
        <taxon>Metazoa</taxon>
        <taxon>Cnidaria</taxon>
        <taxon>Anthozoa</taxon>
        <taxon>Hexacorallia</taxon>
        <taxon>Scleractinia</taxon>
        <taxon>Astrocoeniina</taxon>
        <taxon>Pocilloporidae</taxon>
        <taxon>Pocillopora</taxon>
    </lineage>
</organism>
<keyword evidence="8" id="KW-1185">Reference proteome</keyword>
<reference evidence="7 8" key="1">
    <citation type="submission" date="2022-05" db="EMBL/GenBank/DDBJ databases">
        <authorList>
            <consortium name="Genoscope - CEA"/>
            <person name="William W."/>
        </authorList>
    </citation>
    <scope>NUCLEOTIDE SEQUENCE [LARGE SCALE GENOMIC DNA]</scope>
</reference>
<accession>A0AAU9XW70</accession>
<gene>
    <name evidence="7" type="ORF">PMEA_00032620</name>
</gene>
<proteinExistence type="predicted"/>
<keyword evidence="2" id="KW-0732">Signal</keyword>
<dbReference type="GO" id="GO:0005509">
    <property type="term" value="F:calcium ion binding"/>
    <property type="evidence" value="ECO:0007669"/>
    <property type="project" value="InterPro"/>
</dbReference>
<dbReference type="AlphaFoldDB" id="A0AAU9XW70"/>
<dbReference type="InterPro" id="IPR000742">
    <property type="entry name" value="EGF"/>
</dbReference>
<dbReference type="InterPro" id="IPR009030">
    <property type="entry name" value="Growth_fac_rcpt_cys_sf"/>
</dbReference>
<dbReference type="SUPFAM" id="SSF57184">
    <property type="entry name" value="Growth factor receptor domain"/>
    <property type="match status" value="1"/>
</dbReference>
<dbReference type="InterPro" id="IPR018097">
    <property type="entry name" value="EGF_Ca-bd_CS"/>
</dbReference>
<dbReference type="PANTHER" id="PTHR24050:SF28">
    <property type="entry name" value="UROMODULIN-LIKE"/>
    <property type="match status" value="1"/>
</dbReference>
<dbReference type="InterPro" id="IPR052235">
    <property type="entry name" value="Nephronectin_domain"/>
</dbReference>
<comment type="caution">
    <text evidence="5">Lacks conserved residue(s) required for the propagation of feature annotation.</text>
</comment>
<evidence type="ECO:0000256" key="2">
    <source>
        <dbReference type="ARBA" id="ARBA00022729"/>
    </source>
</evidence>
<feature type="non-terminal residue" evidence="7">
    <location>
        <position position="1"/>
    </location>
</feature>
<evidence type="ECO:0000256" key="4">
    <source>
        <dbReference type="ARBA" id="ARBA00023157"/>
    </source>
</evidence>
<dbReference type="CDD" id="cd00054">
    <property type="entry name" value="EGF_CA"/>
    <property type="match status" value="2"/>
</dbReference>
<dbReference type="PROSITE" id="PS50026">
    <property type="entry name" value="EGF_3"/>
    <property type="match status" value="2"/>
</dbReference>
<keyword evidence="3" id="KW-0677">Repeat</keyword>
<evidence type="ECO:0000313" key="8">
    <source>
        <dbReference type="Proteomes" id="UP001159428"/>
    </source>
</evidence>
<dbReference type="PROSITE" id="PS01186">
    <property type="entry name" value="EGF_2"/>
    <property type="match status" value="2"/>
</dbReference>
<dbReference type="Pfam" id="PF12947">
    <property type="entry name" value="EGF_3"/>
    <property type="match status" value="2"/>
</dbReference>
<keyword evidence="4" id="KW-1015">Disulfide bond</keyword>
<dbReference type="FunFam" id="2.10.25.10:FF:000038">
    <property type="entry name" value="Fibrillin 2"/>
    <property type="match status" value="2"/>
</dbReference>
<evidence type="ECO:0000256" key="5">
    <source>
        <dbReference type="PROSITE-ProRule" id="PRU00076"/>
    </source>
</evidence>
<feature type="domain" description="EGF-like" evidence="6">
    <location>
        <begin position="41"/>
        <end position="81"/>
    </location>
</feature>
<evidence type="ECO:0000313" key="7">
    <source>
        <dbReference type="EMBL" id="CAH3160937.1"/>
    </source>
</evidence>
<evidence type="ECO:0000256" key="1">
    <source>
        <dbReference type="ARBA" id="ARBA00022536"/>
    </source>
</evidence>
<sequence>INECVRGLHQCSSDAFCNNTQGSYNCTCKHGFTGSGRECKDIDECVAGSHSCSPDAYCNNTKGSYNCTCKPGFTGSGTECEGKRYF</sequence>
<dbReference type="InterPro" id="IPR000152">
    <property type="entry name" value="EGF-type_Asp/Asn_hydroxyl_site"/>
</dbReference>
<protein>
    <recommendedName>
        <fullName evidence="6">EGF-like domain-containing protein</fullName>
    </recommendedName>
</protein>
<comment type="caution">
    <text evidence="7">The sequence shown here is derived from an EMBL/GenBank/DDBJ whole genome shotgun (WGS) entry which is preliminary data.</text>
</comment>
<dbReference type="InterPro" id="IPR001881">
    <property type="entry name" value="EGF-like_Ca-bd_dom"/>
</dbReference>
<evidence type="ECO:0000256" key="3">
    <source>
        <dbReference type="ARBA" id="ARBA00022737"/>
    </source>
</evidence>
<dbReference type="Gene3D" id="2.10.25.10">
    <property type="entry name" value="Laminin"/>
    <property type="match status" value="2"/>
</dbReference>
<dbReference type="SMART" id="SM00179">
    <property type="entry name" value="EGF_CA"/>
    <property type="match status" value="2"/>
</dbReference>
<dbReference type="PROSITE" id="PS01187">
    <property type="entry name" value="EGF_CA"/>
    <property type="match status" value="1"/>
</dbReference>
<feature type="domain" description="EGF-like" evidence="6">
    <location>
        <begin position="1"/>
        <end position="40"/>
    </location>
</feature>
<dbReference type="PANTHER" id="PTHR24050">
    <property type="entry name" value="PA14 DOMAIN-CONTAINING PROTEIN"/>
    <property type="match status" value="1"/>
</dbReference>
<dbReference type="InterPro" id="IPR024731">
    <property type="entry name" value="NELL2-like_EGF"/>
</dbReference>
<dbReference type="SMART" id="SM00181">
    <property type="entry name" value="EGF"/>
    <property type="match status" value="2"/>
</dbReference>